<dbReference type="Gene3D" id="3.40.50.1820">
    <property type="entry name" value="alpha/beta hydrolase"/>
    <property type="match status" value="1"/>
</dbReference>
<dbReference type="PANTHER" id="PTHR43798:SF31">
    <property type="entry name" value="AB HYDROLASE SUPERFAMILY PROTEIN YCLE"/>
    <property type="match status" value="1"/>
</dbReference>
<protein>
    <recommendedName>
        <fullName evidence="5">Pimeloyl-[acyl-carrier protein] methyl ester esterase</fullName>
        <ecNumber evidence="5">3.1.1.85</ecNumber>
    </recommendedName>
    <alternativeName>
        <fullName evidence="5">Biotin synthesis protein BioH</fullName>
    </alternativeName>
    <alternativeName>
        <fullName evidence="5">Carboxylesterase BioH</fullName>
    </alternativeName>
</protein>
<reference evidence="7 8" key="1">
    <citation type="submission" date="2024-04" db="EMBL/GenBank/DDBJ databases">
        <authorList>
            <person name="Abashina T."/>
            <person name="Shaikin A."/>
        </authorList>
    </citation>
    <scope>NUCLEOTIDE SEQUENCE [LARGE SCALE GENOMIC DNA]</scope>
    <source>
        <strain evidence="7 8">AAFK</strain>
    </source>
</reference>
<feature type="active site" evidence="5">
    <location>
        <position position="212"/>
    </location>
</feature>
<dbReference type="RefSeq" id="WP_341371277.1">
    <property type="nucleotide sequence ID" value="NZ_JBBPCO010000010.1"/>
</dbReference>
<feature type="domain" description="AB hydrolase-1" evidence="6">
    <location>
        <begin position="17"/>
        <end position="247"/>
    </location>
</feature>
<evidence type="ECO:0000256" key="4">
    <source>
        <dbReference type="ARBA" id="ARBA00022801"/>
    </source>
</evidence>
<evidence type="ECO:0000256" key="2">
    <source>
        <dbReference type="ARBA" id="ARBA00022490"/>
    </source>
</evidence>
<dbReference type="InterPro" id="IPR050266">
    <property type="entry name" value="AB_hydrolase_sf"/>
</dbReference>
<dbReference type="InterPro" id="IPR000639">
    <property type="entry name" value="Epox_hydrolase-like"/>
</dbReference>
<evidence type="ECO:0000259" key="6">
    <source>
        <dbReference type="Pfam" id="PF00561"/>
    </source>
</evidence>
<comment type="catalytic activity">
    <reaction evidence="5">
        <text>6-carboxyhexanoyl-[ACP] methyl ester + H2O = 6-carboxyhexanoyl-[ACP] + methanol + H(+)</text>
        <dbReference type="Rhea" id="RHEA:42700"/>
        <dbReference type="Rhea" id="RHEA-COMP:9955"/>
        <dbReference type="Rhea" id="RHEA-COMP:10186"/>
        <dbReference type="ChEBI" id="CHEBI:15377"/>
        <dbReference type="ChEBI" id="CHEBI:15378"/>
        <dbReference type="ChEBI" id="CHEBI:17790"/>
        <dbReference type="ChEBI" id="CHEBI:78846"/>
        <dbReference type="ChEBI" id="CHEBI:82735"/>
        <dbReference type="EC" id="3.1.1.85"/>
    </reaction>
</comment>
<sequence>MRPESWAYSQHGQGPDLVCLHGWGTQGDIFIPLVDELVQGFRVTTLDLPGHGHTPCGAGLDLDRAAARLGTILETLAGPKPWLLGWSLGGMIALDLARQSPDSLTGLVLISTTPRFVAGPNWAAGMEAAAFQQFAHNLLDDPQATVKRFLALQTLDDGEGRRALRQLQQGSPWPTPDPDCLAGGLDILREIDLRPALDQMRLPVLLIQGGRDRVVLPQAAEYLAERLPDSRLLNLPRAGHAPFLTAPAECAQAIRRFLDER</sequence>
<dbReference type="GO" id="GO:0090499">
    <property type="term" value="F:pimelyl-[acyl-carrier protein] methyl ester esterase activity"/>
    <property type="evidence" value="ECO:0007669"/>
    <property type="project" value="UniProtKB-EC"/>
</dbReference>
<dbReference type="InterPro" id="IPR000073">
    <property type="entry name" value="AB_hydrolase_1"/>
</dbReference>
<comment type="pathway">
    <text evidence="5">Cofactor biosynthesis; biotin biosynthesis.</text>
</comment>
<dbReference type="EMBL" id="JBBPCO010000010">
    <property type="protein sequence ID" value="MEK8090221.1"/>
    <property type="molecule type" value="Genomic_DNA"/>
</dbReference>
<dbReference type="EC" id="3.1.1.85" evidence="5"/>
<organism evidence="7 8">
    <name type="scientific">Thermithiobacillus plumbiphilus</name>
    <dbReference type="NCBI Taxonomy" id="1729899"/>
    <lineage>
        <taxon>Bacteria</taxon>
        <taxon>Pseudomonadati</taxon>
        <taxon>Pseudomonadota</taxon>
        <taxon>Acidithiobacillia</taxon>
        <taxon>Acidithiobacillales</taxon>
        <taxon>Thermithiobacillaceae</taxon>
        <taxon>Thermithiobacillus</taxon>
    </lineage>
</organism>
<dbReference type="NCBIfam" id="TIGR01738">
    <property type="entry name" value="bioH"/>
    <property type="match status" value="1"/>
</dbReference>
<name>A0ABU9D9S6_9PROT</name>
<keyword evidence="1 5" id="KW-0719">Serine esterase</keyword>
<dbReference type="PRINTS" id="PR00111">
    <property type="entry name" value="ABHYDROLASE"/>
</dbReference>
<keyword evidence="4 5" id="KW-0378">Hydrolase</keyword>
<feature type="active site" description="Nucleophile" evidence="5">
    <location>
        <position position="87"/>
    </location>
</feature>
<dbReference type="InterPro" id="IPR029058">
    <property type="entry name" value="AB_hydrolase_fold"/>
</dbReference>
<evidence type="ECO:0000313" key="7">
    <source>
        <dbReference type="EMBL" id="MEK8090221.1"/>
    </source>
</evidence>
<feature type="binding site" evidence="5">
    <location>
        <begin position="149"/>
        <end position="153"/>
    </location>
    <ligand>
        <name>substrate</name>
    </ligand>
</feature>
<comment type="caution">
    <text evidence="7">The sequence shown here is derived from an EMBL/GenBank/DDBJ whole genome shotgun (WGS) entry which is preliminary data.</text>
</comment>
<accession>A0ABU9D9S6</accession>
<comment type="similarity">
    <text evidence="5">Belongs to the AB hydrolase superfamily. Carboxylesterase BioH family.</text>
</comment>
<feature type="binding site" evidence="5">
    <location>
        <begin position="87"/>
        <end position="88"/>
    </location>
    <ligand>
        <name>substrate</name>
    </ligand>
</feature>
<dbReference type="Proteomes" id="UP001446205">
    <property type="component" value="Unassembled WGS sequence"/>
</dbReference>
<keyword evidence="3 5" id="KW-0093">Biotin biosynthesis</keyword>
<dbReference type="SUPFAM" id="SSF53474">
    <property type="entry name" value="alpha/beta-Hydrolases"/>
    <property type="match status" value="1"/>
</dbReference>
<comment type="subunit">
    <text evidence="5">Monomer.</text>
</comment>
<evidence type="ECO:0000256" key="1">
    <source>
        <dbReference type="ARBA" id="ARBA00022487"/>
    </source>
</evidence>
<keyword evidence="2 5" id="KW-0963">Cytoplasm</keyword>
<evidence type="ECO:0000313" key="8">
    <source>
        <dbReference type="Proteomes" id="UP001446205"/>
    </source>
</evidence>
<feature type="binding site" evidence="5">
    <location>
        <position position="240"/>
    </location>
    <ligand>
        <name>substrate</name>
    </ligand>
</feature>
<keyword evidence="8" id="KW-1185">Reference proteome</keyword>
<dbReference type="HAMAP" id="MF_01260">
    <property type="entry name" value="Carboxylester"/>
    <property type="match status" value="1"/>
</dbReference>
<dbReference type="PRINTS" id="PR00412">
    <property type="entry name" value="EPOXHYDRLASE"/>
</dbReference>
<feature type="binding site" evidence="5">
    <location>
        <position position="23"/>
    </location>
    <ligand>
        <name>substrate</name>
    </ligand>
</feature>
<dbReference type="InterPro" id="IPR010076">
    <property type="entry name" value="BioH"/>
</dbReference>
<dbReference type="Pfam" id="PF00561">
    <property type="entry name" value="Abhydrolase_1"/>
    <property type="match status" value="1"/>
</dbReference>
<feature type="active site" evidence="5">
    <location>
        <position position="240"/>
    </location>
</feature>
<evidence type="ECO:0000256" key="3">
    <source>
        <dbReference type="ARBA" id="ARBA00022756"/>
    </source>
</evidence>
<gene>
    <name evidence="5 7" type="primary">bioH</name>
    <name evidence="7" type="ORF">WOB96_10655</name>
</gene>
<dbReference type="PANTHER" id="PTHR43798">
    <property type="entry name" value="MONOACYLGLYCEROL LIPASE"/>
    <property type="match status" value="1"/>
</dbReference>
<evidence type="ECO:0000256" key="5">
    <source>
        <dbReference type="HAMAP-Rule" id="MF_01260"/>
    </source>
</evidence>
<comment type="subcellular location">
    <subcellularLocation>
        <location evidence="5">Cytoplasm</location>
    </subcellularLocation>
</comment>
<comment type="function">
    <text evidence="5">The physiological role of BioH is to remove the methyl group introduced by BioC when the pimeloyl moiety is complete. It allows to synthesize pimeloyl-ACP via the fatty acid synthetic pathway through the hydrolysis of the ester bonds of pimeloyl-ACP esters.</text>
</comment>
<proteinExistence type="inferred from homology"/>